<feature type="non-terminal residue" evidence="2">
    <location>
        <position position="1"/>
    </location>
</feature>
<comment type="caution">
    <text evidence="2">The sequence shown here is derived from an EMBL/GenBank/DDBJ whole genome shotgun (WGS) entry which is preliminary data.</text>
</comment>
<feature type="region of interest" description="Disordered" evidence="1">
    <location>
        <begin position="48"/>
        <end position="69"/>
    </location>
</feature>
<dbReference type="Proteomes" id="UP000554482">
    <property type="component" value="Unassembled WGS sequence"/>
</dbReference>
<evidence type="ECO:0000313" key="3">
    <source>
        <dbReference type="Proteomes" id="UP000554482"/>
    </source>
</evidence>
<keyword evidence="3" id="KW-1185">Reference proteome</keyword>
<sequence length="261" mass="29047">LAEGEIRELKEKVDCLTWEVLAKDVCCGEIRELKEQVDQLTRELSAKNEKCEGNSNEGNKANGGNEGDVGIESEVEKQTFDEETHIARNESEVSGLLLDRGNEGYAMEEERHSESSALAGDYISNSDMVVETQFPGSLGPGMTESITLKRKHVEHSPIPEAPMCKVSKLNSCTARPHTCGEKCVSELSKEVKMLINSMGYLKPILNPCTTRAHTRCMERQKTSSKPHTRSMDKQKKTSFLSWKTCYCCEVTVSTTCLNLMS</sequence>
<gene>
    <name evidence="2" type="ORF">FRX31_002718</name>
</gene>
<proteinExistence type="predicted"/>
<name>A0A7J6XFL6_THATH</name>
<accession>A0A7J6XFL6</accession>
<reference evidence="2 3" key="1">
    <citation type="submission" date="2020-06" db="EMBL/GenBank/DDBJ databases">
        <title>Transcriptomic and genomic resources for Thalictrum thalictroides and T. hernandezii: Facilitating candidate gene discovery in an emerging model plant lineage.</title>
        <authorList>
            <person name="Arias T."/>
            <person name="Riano-Pachon D.M."/>
            <person name="Di Stilio V.S."/>
        </authorList>
    </citation>
    <scope>NUCLEOTIDE SEQUENCE [LARGE SCALE GENOMIC DNA]</scope>
    <source>
        <strain evidence="3">cv. WT478/WT964</strain>
        <tissue evidence="2">Leaves</tissue>
    </source>
</reference>
<evidence type="ECO:0000313" key="2">
    <source>
        <dbReference type="EMBL" id="KAF5207695.1"/>
    </source>
</evidence>
<protein>
    <submittedName>
        <fullName evidence="2">Uncharacterized protein</fullName>
    </submittedName>
</protein>
<organism evidence="2 3">
    <name type="scientific">Thalictrum thalictroides</name>
    <name type="common">Rue-anemone</name>
    <name type="synonym">Anemone thalictroides</name>
    <dbReference type="NCBI Taxonomy" id="46969"/>
    <lineage>
        <taxon>Eukaryota</taxon>
        <taxon>Viridiplantae</taxon>
        <taxon>Streptophyta</taxon>
        <taxon>Embryophyta</taxon>
        <taxon>Tracheophyta</taxon>
        <taxon>Spermatophyta</taxon>
        <taxon>Magnoliopsida</taxon>
        <taxon>Ranunculales</taxon>
        <taxon>Ranunculaceae</taxon>
        <taxon>Thalictroideae</taxon>
        <taxon>Thalictrum</taxon>
    </lineage>
</organism>
<dbReference type="AlphaFoldDB" id="A0A7J6XFL6"/>
<dbReference type="EMBL" id="JABWDY010001090">
    <property type="protein sequence ID" value="KAF5207695.1"/>
    <property type="molecule type" value="Genomic_DNA"/>
</dbReference>
<feature type="compositionally biased region" description="Low complexity" evidence="1">
    <location>
        <begin position="53"/>
        <end position="63"/>
    </location>
</feature>
<evidence type="ECO:0000256" key="1">
    <source>
        <dbReference type="SAM" id="MobiDB-lite"/>
    </source>
</evidence>
<dbReference type="OrthoDB" id="1984520at2759"/>